<dbReference type="PANTHER" id="PTHR47018:SF1">
    <property type="entry name" value="TESMIN_TSO1-LIKE CXC DOMAIN-CONTAINING PROTEIN"/>
    <property type="match status" value="1"/>
</dbReference>
<dbReference type="InParanoid" id="A0A6P8VWM2"/>
<organism evidence="1 2">
    <name type="scientific">Gymnodraco acuticeps</name>
    <name type="common">Antarctic dragonfish</name>
    <dbReference type="NCBI Taxonomy" id="8218"/>
    <lineage>
        <taxon>Eukaryota</taxon>
        <taxon>Metazoa</taxon>
        <taxon>Chordata</taxon>
        <taxon>Craniata</taxon>
        <taxon>Vertebrata</taxon>
        <taxon>Euteleostomi</taxon>
        <taxon>Actinopterygii</taxon>
        <taxon>Neopterygii</taxon>
        <taxon>Teleostei</taxon>
        <taxon>Neoteleostei</taxon>
        <taxon>Acanthomorphata</taxon>
        <taxon>Eupercaria</taxon>
        <taxon>Perciformes</taxon>
        <taxon>Notothenioidei</taxon>
        <taxon>Bathydraconidae</taxon>
        <taxon>Gymnodraco</taxon>
    </lineage>
</organism>
<reference evidence="2" key="1">
    <citation type="submission" date="2025-08" db="UniProtKB">
        <authorList>
            <consortium name="RefSeq"/>
        </authorList>
    </citation>
    <scope>IDENTIFICATION</scope>
</reference>
<proteinExistence type="predicted"/>
<gene>
    <name evidence="2" type="primary">LOC117561931</name>
</gene>
<name>A0A6P8VWM2_GYMAC</name>
<protein>
    <submittedName>
        <fullName evidence="2">Uncharacterized protein LOC117561931</fullName>
    </submittedName>
</protein>
<dbReference type="KEGG" id="gacu:117561931"/>
<dbReference type="AlphaFoldDB" id="A0A6P8VWM2"/>
<dbReference type="GeneID" id="117561931"/>
<keyword evidence="1" id="KW-1185">Reference proteome</keyword>
<dbReference type="Proteomes" id="UP000515161">
    <property type="component" value="Unplaced"/>
</dbReference>
<dbReference type="OrthoDB" id="8300196at2759"/>
<dbReference type="PANTHER" id="PTHR47018">
    <property type="entry name" value="CXC DOMAIN-CONTAINING PROTEIN-RELATED"/>
    <property type="match status" value="1"/>
</dbReference>
<sequence>MWHLARMVTTSELLDAPPDAEAGLPGFSAFCADLHPHRPASIIGYLPLIPASLTDPAVLKEEMKRLIKTSHALGDKYTIIIGDQATYELAVAIRDKHRDEFCNVVLLLGGFHQAHNYMKAVCKIIRDAGAEDILVAAGLFQEGTAKKMFGEKADYYQTMHALRILSEAMWRLYWQAFEGCAADRETQHWQSQVENVVKMLFEKDTTATEKLVIIQMSRPHISILQEQMLLFQESLQFSGQSFWRCQTFSTGSSTTSGKVTGQEISVNQHGCYLTSLQQDTTNMGSSLCVCICLR</sequence>
<accession>A0A6P8VWM2</accession>
<dbReference type="RefSeq" id="XP_034095501.1">
    <property type="nucleotide sequence ID" value="XM_034239610.1"/>
</dbReference>
<evidence type="ECO:0000313" key="2">
    <source>
        <dbReference type="RefSeq" id="XP_034095501.1"/>
    </source>
</evidence>
<evidence type="ECO:0000313" key="1">
    <source>
        <dbReference type="Proteomes" id="UP000515161"/>
    </source>
</evidence>